<dbReference type="InterPro" id="IPR006153">
    <property type="entry name" value="Cation/H_exchanger_TM"/>
</dbReference>
<feature type="domain" description="Cation/H+ exchanger transmembrane" evidence="12">
    <location>
        <begin position="25"/>
        <end position="401"/>
    </location>
</feature>
<evidence type="ECO:0000256" key="1">
    <source>
        <dbReference type="ARBA" id="ARBA00004141"/>
    </source>
</evidence>
<keyword evidence="4" id="KW-0050">Antiport</keyword>
<accession>A0A9P6CFD2</accession>
<feature type="transmembrane region" description="Helical" evidence="11">
    <location>
        <begin position="380"/>
        <end position="404"/>
    </location>
</feature>
<evidence type="ECO:0000256" key="3">
    <source>
        <dbReference type="ARBA" id="ARBA00022448"/>
    </source>
</evidence>
<protein>
    <submittedName>
        <fullName evidence="13">Sodium/hydrogen exchanger</fullName>
    </submittedName>
</protein>
<feature type="transmembrane region" description="Helical" evidence="11">
    <location>
        <begin position="280"/>
        <end position="298"/>
    </location>
</feature>
<feature type="transmembrane region" description="Helical" evidence="11">
    <location>
        <begin position="37"/>
        <end position="56"/>
    </location>
</feature>
<dbReference type="EMBL" id="MU150259">
    <property type="protein sequence ID" value="KAF9463822.1"/>
    <property type="molecule type" value="Genomic_DNA"/>
</dbReference>
<sequence length="409" mass="44698">MDFQLLEVNNVGLAYIILGGFVVAFSMCSFLMKQKWYINEVVLGTVFGILVGPYVADVFDPRSWSTEVNAITLEVTRVVLATGLFTIGAELPKRYMVENIKALVIMVVPTMALGWVIVAGFIHLLFPRLSFISSLAIAACLTPTDPIICAAIVGGRYAIDNVPEKLRHLLSAESAANDGMAFPFLTISLFLILDPTPGQAVSHWILVGCLYQVIMGVIIGAILGLIFSFIMKTSQRRGFINKESYVAQYLVFAIFTIGIVSTIGSDDLLAAFAAGQSIPLTFHFIVKLTLVIGCTISYDGEFNLHTKGDVFPTVVDFILNCGCFVYIGAWLPFASFDMPSLGITPWRLIILLITIIAFRRIPALLILYKWIPGIDTWGEALFSGHYGPMGVGAVFISSLAMHMLQNPSS</sequence>
<dbReference type="PANTHER" id="PTHR31382:SF4">
    <property type="entry name" value="NA(+)_H(+) ANTIPORTER"/>
    <property type="match status" value="1"/>
</dbReference>
<dbReference type="GO" id="GO:0042391">
    <property type="term" value="P:regulation of membrane potential"/>
    <property type="evidence" value="ECO:0007669"/>
    <property type="project" value="InterPro"/>
</dbReference>
<dbReference type="PANTHER" id="PTHR31382">
    <property type="entry name" value="NA(+)/H(+) ANTIPORTER"/>
    <property type="match status" value="1"/>
</dbReference>
<evidence type="ECO:0000256" key="6">
    <source>
        <dbReference type="ARBA" id="ARBA00022989"/>
    </source>
</evidence>
<feature type="transmembrane region" description="Helical" evidence="11">
    <location>
        <begin position="175"/>
        <end position="193"/>
    </location>
</feature>
<dbReference type="GO" id="GO:0015385">
    <property type="term" value="F:sodium:proton antiporter activity"/>
    <property type="evidence" value="ECO:0007669"/>
    <property type="project" value="InterPro"/>
</dbReference>
<gene>
    <name evidence="13" type="ORF">BDZ94DRAFT_1359408</name>
</gene>
<keyword evidence="9 11" id="KW-0472">Membrane</keyword>
<name>A0A9P6CFD2_9AGAR</name>
<comment type="similarity">
    <text evidence="2">Belongs to the fungal Na(+)/H(+) exchanger family.</text>
</comment>
<evidence type="ECO:0000313" key="13">
    <source>
        <dbReference type="EMBL" id="KAF9463822.1"/>
    </source>
</evidence>
<comment type="caution">
    <text evidence="13">The sequence shown here is derived from an EMBL/GenBank/DDBJ whole genome shotgun (WGS) entry which is preliminary data.</text>
</comment>
<dbReference type="AlphaFoldDB" id="A0A9P6CFD2"/>
<feature type="transmembrane region" description="Helical" evidence="11">
    <location>
        <begin position="12"/>
        <end position="30"/>
    </location>
</feature>
<feature type="transmembrane region" description="Helical" evidence="11">
    <location>
        <begin position="68"/>
        <end position="91"/>
    </location>
</feature>
<dbReference type="GO" id="GO:0005886">
    <property type="term" value="C:plasma membrane"/>
    <property type="evidence" value="ECO:0007669"/>
    <property type="project" value="InterPro"/>
</dbReference>
<evidence type="ECO:0000256" key="4">
    <source>
        <dbReference type="ARBA" id="ARBA00022449"/>
    </source>
</evidence>
<feature type="transmembrane region" description="Helical" evidence="11">
    <location>
        <begin position="205"/>
        <end position="230"/>
    </location>
</feature>
<evidence type="ECO:0000256" key="2">
    <source>
        <dbReference type="ARBA" id="ARBA00005248"/>
    </source>
</evidence>
<feature type="transmembrane region" description="Helical" evidence="11">
    <location>
        <begin position="250"/>
        <end position="274"/>
    </location>
</feature>
<feature type="transmembrane region" description="Helical" evidence="11">
    <location>
        <begin position="345"/>
        <end position="368"/>
    </location>
</feature>
<feature type="non-terminal residue" evidence="13">
    <location>
        <position position="409"/>
    </location>
</feature>
<keyword evidence="6 11" id="KW-1133">Transmembrane helix</keyword>
<keyword evidence="7" id="KW-0915">Sodium</keyword>
<feature type="transmembrane region" description="Helical" evidence="11">
    <location>
        <begin position="310"/>
        <end position="333"/>
    </location>
</feature>
<keyword evidence="10" id="KW-0739">Sodium transport</keyword>
<dbReference type="Pfam" id="PF00999">
    <property type="entry name" value="Na_H_Exchanger"/>
    <property type="match status" value="1"/>
</dbReference>
<comment type="subcellular location">
    <subcellularLocation>
        <location evidence="1">Membrane</location>
        <topology evidence="1">Multi-pass membrane protein</topology>
    </subcellularLocation>
</comment>
<dbReference type="OrthoDB" id="2190219at2759"/>
<organism evidence="13 14">
    <name type="scientific">Collybia nuda</name>
    <dbReference type="NCBI Taxonomy" id="64659"/>
    <lineage>
        <taxon>Eukaryota</taxon>
        <taxon>Fungi</taxon>
        <taxon>Dikarya</taxon>
        <taxon>Basidiomycota</taxon>
        <taxon>Agaricomycotina</taxon>
        <taxon>Agaricomycetes</taxon>
        <taxon>Agaricomycetidae</taxon>
        <taxon>Agaricales</taxon>
        <taxon>Tricholomatineae</taxon>
        <taxon>Clitocybaceae</taxon>
        <taxon>Collybia</taxon>
    </lineage>
</organism>
<evidence type="ECO:0000256" key="10">
    <source>
        <dbReference type="ARBA" id="ARBA00023201"/>
    </source>
</evidence>
<evidence type="ECO:0000256" key="11">
    <source>
        <dbReference type="SAM" id="Phobius"/>
    </source>
</evidence>
<evidence type="ECO:0000313" key="14">
    <source>
        <dbReference type="Proteomes" id="UP000807353"/>
    </source>
</evidence>
<feature type="transmembrane region" description="Helical" evidence="11">
    <location>
        <begin position="103"/>
        <end position="126"/>
    </location>
</feature>
<dbReference type="InterPro" id="IPR004712">
    <property type="entry name" value="Na+/H+_antiporter_fungi"/>
</dbReference>
<feature type="transmembrane region" description="Helical" evidence="11">
    <location>
        <begin position="132"/>
        <end position="154"/>
    </location>
</feature>
<evidence type="ECO:0000256" key="9">
    <source>
        <dbReference type="ARBA" id="ARBA00023136"/>
    </source>
</evidence>
<evidence type="ECO:0000256" key="7">
    <source>
        <dbReference type="ARBA" id="ARBA00023053"/>
    </source>
</evidence>
<dbReference type="Proteomes" id="UP000807353">
    <property type="component" value="Unassembled WGS sequence"/>
</dbReference>
<keyword evidence="5 11" id="KW-0812">Transmembrane</keyword>
<evidence type="ECO:0000256" key="8">
    <source>
        <dbReference type="ARBA" id="ARBA00023065"/>
    </source>
</evidence>
<keyword evidence="8" id="KW-0406">Ion transport</keyword>
<evidence type="ECO:0000256" key="5">
    <source>
        <dbReference type="ARBA" id="ARBA00022692"/>
    </source>
</evidence>
<dbReference type="GO" id="GO:0036376">
    <property type="term" value="P:sodium ion export across plasma membrane"/>
    <property type="evidence" value="ECO:0007669"/>
    <property type="project" value="InterPro"/>
</dbReference>
<keyword evidence="14" id="KW-1185">Reference proteome</keyword>
<reference evidence="13" key="1">
    <citation type="submission" date="2020-11" db="EMBL/GenBank/DDBJ databases">
        <authorList>
            <consortium name="DOE Joint Genome Institute"/>
            <person name="Ahrendt S."/>
            <person name="Riley R."/>
            <person name="Andreopoulos W."/>
            <person name="Labutti K."/>
            <person name="Pangilinan J."/>
            <person name="Ruiz-Duenas F.J."/>
            <person name="Barrasa J.M."/>
            <person name="Sanchez-Garcia M."/>
            <person name="Camarero S."/>
            <person name="Miyauchi S."/>
            <person name="Serrano A."/>
            <person name="Linde D."/>
            <person name="Babiker R."/>
            <person name="Drula E."/>
            <person name="Ayuso-Fernandez I."/>
            <person name="Pacheco R."/>
            <person name="Padilla G."/>
            <person name="Ferreira P."/>
            <person name="Barriuso J."/>
            <person name="Kellner H."/>
            <person name="Castanera R."/>
            <person name="Alfaro M."/>
            <person name="Ramirez L."/>
            <person name="Pisabarro A.G."/>
            <person name="Kuo A."/>
            <person name="Tritt A."/>
            <person name="Lipzen A."/>
            <person name="He G."/>
            <person name="Yan M."/>
            <person name="Ng V."/>
            <person name="Cullen D."/>
            <person name="Martin F."/>
            <person name="Rosso M.-N."/>
            <person name="Henrissat B."/>
            <person name="Hibbett D."/>
            <person name="Martinez A.T."/>
            <person name="Grigoriev I.V."/>
        </authorList>
    </citation>
    <scope>NUCLEOTIDE SEQUENCE</scope>
    <source>
        <strain evidence="13">CBS 247.69</strain>
    </source>
</reference>
<dbReference type="Gene3D" id="6.10.140.1330">
    <property type="match status" value="1"/>
</dbReference>
<evidence type="ECO:0000259" key="12">
    <source>
        <dbReference type="Pfam" id="PF00999"/>
    </source>
</evidence>
<proteinExistence type="inferred from homology"/>
<dbReference type="GO" id="GO:0030007">
    <property type="term" value="P:intracellular potassium ion homeostasis"/>
    <property type="evidence" value="ECO:0007669"/>
    <property type="project" value="TreeGrafter"/>
</dbReference>
<dbReference type="GO" id="GO:0120029">
    <property type="term" value="P:proton export across plasma membrane"/>
    <property type="evidence" value="ECO:0007669"/>
    <property type="project" value="InterPro"/>
</dbReference>
<keyword evidence="3" id="KW-0813">Transport</keyword>